<keyword evidence="1" id="KW-0449">Lipoprotein</keyword>
<keyword evidence="2" id="KW-1185">Reference proteome</keyword>
<organism evidence="1 2">
    <name type="scientific">Actinoplanes octamycinicus</name>
    <dbReference type="NCBI Taxonomy" id="135948"/>
    <lineage>
        <taxon>Bacteria</taxon>
        <taxon>Bacillati</taxon>
        <taxon>Actinomycetota</taxon>
        <taxon>Actinomycetes</taxon>
        <taxon>Micromonosporales</taxon>
        <taxon>Micromonosporaceae</taxon>
        <taxon>Actinoplanes</taxon>
    </lineage>
</organism>
<dbReference type="Proteomes" id="UP000546162">
    <property type="component" value="Unassembled WGS sequence"/>
</dbReference>
<dbReference type="EMBL" id="JACHNB010000001">
    <property type="protein sequence ID" value="MBB4741808.1"/>
    <property type="molecule type" value="Genomic_DNA"/>
</dbReference>
<proteinExistence type="predicted"/>
<evidence type="ECO:0000313" key="1">
    <source>
        <dbReference type="EMBL" id="MBB4741808.1"/>
    </source>
</evidence>
<dbReference type="PROSITE" id="PS51257">
    <property type="entry name" value="PROKAR_LIPOPROTEIN"/>
    <property type="match status" value="1"/>
</dbReference>
<gene>
    <name evidence="1" type="ORF">BJY16_005267</name>
</gene>
<dbReference type="AlphaFoldDB" id="A0A7W7H0S1"/>
<comment type="caution">
    <text evidence="1">The sequence shown here is derived from an EMBL/GenBank/DDBJ whole genome shotgun (WGS) entry which is preliminary data.</text>
</comment>
<protein>
    <submittedName>
        <fullName evidence="1">Putative small lipoprotein YifL</fullName>
    </submittedName>
</protein>
<name>A0A7W7H0S1_9ACTN</name>
<accession>A0A7W7H0S1</accession>
<evidence type="ECO:0000313" key="2">
    <source>
        <dbReference type="Proteomes" id="UP000546162"/>
    </source>
</evidence>
<sequence>MSRIVAVTAVLAALATAAGCGSQAPAAEPSGPLTE</sequence>
<reference evidence="1 2" key="1">
    <citation type="submission" date="2020-08" db="EMBL/GenBank/DDBJ databases">
        <title>Sequencing the genomes of 1000 actinobacteria strains.</title>
        <authorList>
            <person name="Klenk H.-P."/>
        </authorList>
    </citation>
    <scope>NUCLEOTIDE SEQUENCE [LARGE SCALE GENOMIC DNA]</scope>
    <source>
        <strain evidence="1 2">DSM 45809</strain>
    </source>
</reference>